<evidence type="ECO:0000313" key="1">
    <source>
        <dbReference type="EMBL" id="CAA2109255.1"/>
    </source>
</evidence>
<organism evidence="1">
    <name type="scientific">Variovorax paradoxus</name>
    <dbReference type="NCBI Taxonomy" id="34073"/>
    <lineage>
        <taxon>Bacteria</taxon>
        <taxon>Pseudomonadati</taxon>
        <taxon>Pseudomonadota</taxon>
        <taxon>Betaproteobacteria</taxon>
        <taxon>Burkholderiales</taxon>
        <taxon>Comamonadaceae</taxon>
        <taxon>Variovorax</taxon>
    </lineage>
</organism>
<dbReference type="AlphaFoldDB" id="A0A679J961"/>
<dbReference type="RefSeq" id="WP_339093198.1">
    <property type="nucleotide sequence ID" value="NZ_LR743508.1"/>
</dbReference>
<reference evidence="1" key="1">
    <citation type="submission" date="2019-12" db="EMBL/GenBank/DDBJ databases">
        <authorList>
            <person name="Cremers G."/>
        </authorList>
    </citation>
    <scope>NUCLEOTIDE SEQUENCE</scope>
    <source>
        <strain evidence="1">Vvax</strain>
    </source>
</reference>
<proteinExistence type="predicted"/>
<sequence>MQENRDPAFAAWVAAESAAYTAIHSLHQFTCGGRKQASAAQIEKIAMLRVEAAARFAELQGKFVAPTSTVVHIGTKRPAKEPVRPIMVAARAVQRLSSQAPAA</sequence>
<gene>
    <name evidence="1" type="ORF">VVAX_05526</name>
</gene>
<protein>
    <submittedName>
        <fullName evidence="1">Uncharacterized protein</fullName>
    </submittedName>
</protein>
<name>A0A679J961_VARPD</name>
<accession>A0A679J961</accession>
<dbReference type="EMBL" id="LR743508">
    <property type="protein sequence ID" value="CAA2109255.1"/>
    <property type="molecule type" value="Genomic_DNA"/>
</dbReference>